<accession>A0A3B0VG83</accession>
<gene>
    <name evidence="1" type="ORF">MNBD_CHLOROFLEXI01-1426</name>
</gene>
<sequence>MRRHIFGSTENRRGDAAFRRGIMEKATFCFLLLILLLAACSNFPAEDVATQEMLLETDFVDASAWSEKIDAEAGTAVQINNNSYQLSSETASYVWGFGEERYDDVVLETAVRQLSTEPNNAYGLVCRAPSSQSGNGYYFLISGDGLISIRKVERGLSSPVVDWTPHSAVRQGKRPNQLRAICAGEYLAFYVNNQLVGEGEDGRFADGFAGFAASGSEDGAVQVGFSQFSIHAAQISRE</sequence>
<reference evidence="1" key="1">
    <citation type="submission" date="2018-06" db="EMBL/GenBank/DDBJ databases">
        <authorList>
            <person name="Zhirakovskaya E."/>
        </authorList>
    </citation>
    <scope>NUCLEOTIDE SEQUENCE</scope>
</reference>
<proteinExistence type="predicted"/>
<organism evidence="1">
    <name type="scientific">hydrothermal vent metagenome</name>
    <dbReference type="NCBI Taxonomy" id="652676"/>
    <lineage>
        <taxon>unclassified sequences</taxon>
        <taxon>metagenomes</taxon>
        <taxon>ecological metagenomes</taxon>
    </lineage>
</organism>
<dbReference type="EMBL" id="UOEU01000662">
    <property type="protein sequence ID" value="VAW37327.1"/>
    <property type="molecule type" value="Genomic_DNA"/>
</dbReference>
<dbReference type="Gene3D" id="2.60.120.560">
    <property type="entry name" value="Exo-inulinase, domain 1"/>
    <property type="match status" value="1"/>
</dbReference>
<name>A0A3B0VG83_9ZZZZ</name>
<evidence type="ECO:0000313" key="1">
    <source>
        <dbReference type="EMBL" id="VAW37327.1"/>
    </source>
</evidence>
<protein>
    <recommendedName>
        <fullName evidence="2">3-keto-disaccharide hydrolase domain-containing protein</fullName>
    </recommendedName>
</protein>
<evidence type="ECO:0008006" key="2">
    <source>
        <dbReference type="Google" id="ProtNLM"/>
    </source>
</evidence>
<dbReference type="AlphaFoldDB" id="A0A3B0VG83"/>